<accession>A0A558B348</accession>
<evidence type="ECO:0000259" key="1">
    <source>
        <dbReference type="Pfam" id="PF01370"/>
    </source>
</evidence>
<dbReference type="PANTHER" id="PTHR43245">
    <property type="entry name" value="BIFUNCTIONAL POLYMYXIN RESISTANCE PROTEIN ARNA"/>
    <property type="match status" value="1"/>
</dbReference>
<feature type="domain" description="NAD-dependent epimerase/dehydratase" evidence="1">
    <location>
        <begin position="3"/>
        <end position="226"/>
    </location>
</feature>
<comment type="caution">
    <text evidence="2">The sequence shown here is derived from an EMBL/GenBank/DDBJ whole genome shotgun (WGS) entry which is preliminary data.</text>
</comment>
<dbReference type="EMBL" id="VMRX01000050">
    <property type="protein sequence ID" value="TVT30935.1"/>
    <property type="molecule type" value="Genomic_DNA"/>
</dbReference>
<sequence>MKVLLTGATGFVGSRVAERLSADSGLEVTCAVRRPGLITCTREVQVGDLGPSTDWLPAVDGQDVVIHTAARAHVMKDEATDPVEEYRRVNVEGTLSLALQAAAAGVRRFIFVSSIKVNGEQTPINEPFTENDAAGPVDAYGISKMEAEEGLQEIAEKTGMELVIIRPPLVYGPGVKGNFANMIKIVERGWPLPLGAVNNKRSMVALDNLVSLISVCVDHPAAANQVFLAGDGEDVSTAELLRGIGRAMGKPIRLIPVPAQLLILAASIIGKKSIALRVLGSLQVDIAKARALLDWEPPLSMDEGLRRCFLSENKV</sequence>
<dbReference type="InterPro" id="IPR050177">
    <property type="entry name" value="Lipid_A_modif_metabolic_enz"/>
</dbReference>
<dbReference type="AlphaFoldDB" id="A0A558B348"/>
<protein>
    <submittedName>
        <fullName evidence="2">SDR family oxidoreductase</fullName>
    </submittedName>
</protein>
<gene>
    <name evidence="2" type="ORF">FHK81_15885</name>
</gene>
<dbReference type="Gene3D" id="3.40.50.720">
    <property type="entry name" value="NAD(P)-binding Rossmann-like Domain"/>
    <property type="match status" value="1"/>
</dbReference>
<proteinExistence type="predicted"/>
<dbReference type="InterPro" id="IPR036291">
    <property type="entry name" value="NAD(P)-bd_dom_sf"/>
</dbReference>
<dbReference type="InterPro" id="IPR001509">
    <property type="entry name" value="Epimerase_deHydtase"/>
</dbReference>
<reference evidence="2 3" key="1">
    <citation type="submission" date="2019-07" db="EMBL/GenBank/DDBJ databases">
        <title>The pathways for chlorine oxyanion respiration interact through the shared metabolite chlorate.</title>
        <authorList>
            <person name="Barnum T.P."/>
            <person name="Cheng Y."/>
            <person name="Hill K.A."/>
            <person name="Lucas L.N."/>
            <person name="Carlson H.K."/>
            <person name="Coates J.D."/>
        </authorList>
    </citation>
    <scope>NUCLEOTIDE SEQUENCE [LARGE SCALE GENOMIC DNA]</scope>
    <source>
        <strain evidence="2">UCB</strain>
    </source>
</reference>
<dbReference type="Proteomes" id="UP000319142">
    <property type="component" value="Unassembled WGS sequence"/>
</dbReference>
<dbReference type="Pfam" id="PF01370">
    <property type="entry name" value="Epimerase"/>
    <property type="match status" value="1"/>
</dbReference>
<organism evidence="2 3">
    <name type="scientific">Marinobacter vinifirmus</name>
    <dbReference type="NCBI Taxonomy" id="355591"/>
    <lineage>
        <taxon>Bacteria</taxon>
        <taxon>Pseudomonadati</taxon>
        <taxon>Pseudomonadota</taxon>
        <taxon>Gammaproteobacteria</taxon>
        <taxon>Pseudomonadales</taxon>
        <taxon>Marinobacteraceae</taxon>
        <taxon>Marinobacter</taxon>
    </lineage>
</organism>
<dbReference type="PANTHER" id="PTHR43245:SF58">
    <property type="entry name" value="BLL5923 PROTEIN"/>
    <property type="match status" value="1"/>
</dbReference>
<evidence type="ECO:0000313" key="2">
    <source>
        <dbReference type="EMBL" id="TVT30935.1"/>
    </source>
</evidence>
<dbReference type="SUPFAM" id="SSF51735">
    <property type="entry name" value="NAD(P)-binding Rossmann-fold domains"/>
    <property type="match status" value="1"/>
</dbReference>
<dbReference type="CDD" id="cd05232">
    <property type="entry name" value="UDP_G4E_4_SDR_e"/>
    <property type="match status" value="1"/>
</dbReference>
<evidence type="ECO:0000313" key="3">
    <source>
        <dbReference type="Proteomes" id="UP000319142"/>
    </source>
</evidence>
<name>A0A558B348_9GAMM</name>